<evidence type="ECO:0000256" key="1">
    <source>
        <dbReference type="SAM" id="Phobius"/>
    </source>
</evidence>
<feature type="transmembrane region" description="Helical" evidence="1">
    <location>
        <begin position="248"/>
        <end position="272"/>
    </location>
</feature>
<gene>
    <name evidence="3" type="ORF">IAD06_01865</name>
</gene>
<evidence type="ECO:0000313" key="4">
    <source>
        <dbReference type="Proteomes" id="UP000886722"/>
    </source>
</evidence>
<dbReference type="InterPro" id="IPR037185">
    <property type="entry name" value="EmrE-like"/>
</dbReference>
<dbReference type="PANTHER" id="PTHR22911:SF137">
    <property type="entry name" value="SOLUTE CARRIER FAMILY 35 MEMBER G2-RELATED"/>
    <property type="match status" value="1"/>
</dbReference>
<dbReference type="Pfam" id="PF00892">
    <property type="entry name" value="EamA"/>
    <property type="match status" value="2"/>
</dbReference>
<sequence>MWLILAFISAALLGMYEVFKKLALNNNAVLPILFLNTVFCSALFLPAVLLSRFNPELIEGSLFYVPRADFVTHLYVMLKAVIVLSSWTFAYFAMKHLPITIAGTIKASQPVLTLLGALLIFGERLNLYQWIGVIISIISFFMLSSSGKKEGIRFSHDKWIYYIVLATITGAISALYDKYLISGGFDRMVVQVWYTYYQMVIMFIILLIWYKKRNETTPFRWRWSIFFISLFLVAADFIYFYALSFPGAMISIVSMARRSGVVVSFLFGALFFHEKNIRSKAIDLLLVLIGMYFLYLGTR</sequence>
<dbReference type="GO" id="GO:0016020">
    <property type="term" value="C:membrane"/>
    <property type="evidence" value="ECO:0007669"/>
    <property type="project" value="InterPro"/>
</dbReference>
<feature type="domain" description="EamA" evidence="2">
    <location>
        <begin position="158"/>
        <end position="295"/>
    </location>
</feature>
<reference evidence="3" key="2">
    <citation type="journal article" date="2021" name="PeerJ">
        <title>Extensive microbial diversity within the chicken gut microbiome revealed by metagenomics and culture.</title>
        <authorList>
            <person name="Gilroy R."/>
            <person name="Ravi A."/>
            <person name="Getino M."/>
            <person name="Pursley I."/>
            <person name="Horton D.L."/>
            <person name="Alikhan N.F."/>
            <person name="Baker D."/>
            <person name="Gharbi K."/>
            <person name="Hall N."/>
            <person name="Watson M."/>
            <person name="Adriaenssens E.M."/>
            <person name="Foster-Nyarko E."/>
            <person name="Jarju S."/>
            <person name="Secka A."/>
            <person name="Antonio M."/>
            <person name="Oren A."/>
            <person name="Chaudhuri R.R."/>
            <person name="La Ragione R."/>
            <person name="Hildebrand F."/>
            <person name="Pallen M.J."/>
        </authorList>
    </citation>
    <scope>NUCLEOTIDE SEQUENCE</scope>
    <source>
        <strain evidence="3">21143</strain>
    </source>
</reference>
<keyword evidence="1" id="KW-1133">Transmembrane helix</keyword>
<reference evidence="3" key="1">
    <citation type="submission" date="2020-10" db="EMBL/GenBank/DDBJ databases">
        <authorList>
            <person name="Gilroy R."/>
        </authorList>
    </citation>
    <scope>NUCLEOTIDE SEQUENCE</scope>
    <source>
        <strain evidence="3">21143</strain>
    </source>
</reference>
<dbReference type="InterPro" id="IPR000620">
    <property type="entry name" value="EamA_dom"/>
</dbReference>
<feature type="transmembrane region" description="Helical" evidence="1">
    <location>
        <begin position="127"/>
        <end position="147"/>
    </location>
</feature>
<keyword evidence="1" id="KW-0472">Membrane</keyword>
<feature type="transmembrane region" description="Helical" evidence="1">
    <location>
        <begin position="221"/>
        <end position="242"/>
    </location>
</feature>
<feature type="transmembrane region" description="Helical" evidence="1">
    <location>
        <begin position="159"/>
        <end position="176"/>
    </location>
</feature>
<name>A0A9D1GDH7_9BACT</name>
<dbReference type="SUPFAM" id="SSF103481">
    <property type="entry name" value="Multidrug resistance efflux transporter EmrE"/>
    <property type="match status" value="2"/>
</dbReference>
<feature type="transmembrane region" description="Helical" evidence="1">
    <location>
        <begin position="188"/>
        <end position="209"/>
    </location>
</feature>
<dbReference type="Gene3D" id="1.10.3730.20">
    <property type="match status" value="1"/>
</dbReference>
<dbReference type="EMBL" id="DVKT01000011">
    <property type="protein sequence ID" value="HIT38776.1"/>
    <property type="molecule type" value="Genomic_DNA"/>
</dbReference>
<comment type="caution">
    <text evidence="3">The sequence shown here is derived from an EMBL/GenBank/DDBJ whole genome shotgun (WGS) entry which is preliminary data.</text>
</comment>
<feature type="transmembrane region" description="Helical" evidence="1">
    <location>
        <begin position="30"/>
        <end position="53"/>
    </location>
</feature>
<keyword evidence="1" id="KW-0812">Transmembrane</keyword>
<accession>A0A9D1GDH7</accession>
<feature type="transmembrane region" description="Helical" evidence="1">
    <location>
        <begin position="281"/>
        <end position="298"/>
    </location>
</feature>
<organism evidence="3 4">
    <name type="scientific">Candidatus Caccoplasma intestinavium</name>
    <dbReference type="NCBI Taxonomy" id="2840716"/>
    <lineage>
        <taxon>Bacteria</taxon>
        <taxon>Pseudomonadati</taxon>
        <taxon>Bacteroidota</taxon>
        <taxon>Bacteroidia</taxon>
        <taxon>Bacteroidales</taxon>
        <taxon>Bacteroidaceae</taxon>
        <taxon>Bacteroidaceae incertae sedis</taxon>
        <taxon>Candidatus Caccoplasma</taxon>
    </lineage>
</organism>
<dbReference type="AlphaFoldDB" id="A0A9D1GDH7"/>
<protein>
    <submittedName>
        <fullName evidence="3">EamA family transporter</fullName>
    </submittedName>
</protein>
<dbReference type="Proteomes" id="UP000886722">
    <property type="component" value="Unassembled WGS sequence"/>
</dbReference>
<evidence type="ECO:0000313" key="3">
    <source>
        <dbReference type="EMBL" id="HIT38776.1"/>
    </source>
</evidence>
<proteinExistence type="predicted"/>
<feature type="transmembrane region" description="Helical" evidence="1">
    <location>
        <begin position="74"/>
        <end position="94"/>
    </location>
</feature>
<feature type="domain" description="EamA" evidence="2">
    <location>
        <begin position="2"/>
        <end position="144"/>
    </location>
</feature>
<dbReference type="PANTHER" id="PTHR22911">
    <property type="entry name" value="ACYL-MALONYL CONDENSING ENZYME-RELATED"/>
    <property type="match status" value="1"/>
</dbReference>
<evidence type="ECO:0000259" key="2">
    <source>
        <dbReference type="Pfam" id="PF00892"/>
    </source>
</evidence>